<comment type="caution">
    <text evidence="1">The sequence shown here is derived from an EMBL/GenBank/DDBJ whole genome shotgun (WGS) entry which is preliminary data.</text>
</comment>
<dbReference type="Proteomes" id="UP001519460">
    <property type="component" value="Unassembled WGS sequence"/>
</dbReference>
<sequence length="59" mass="6458">CRVGQKCSIGRNIGNPADKGADWVFCCNRVTDWTVQRGRSKNINLNSLAVRTGNETCSS</sequence>
<dbReference type="AlphaFoldDB" id="A0ABD0JPK2"/>
<feature type="non-terminal residue" evidence="1">
    <location>
        <position position="1"/>
    </location>
</feature>
<evidence type="ECO:0000313" key="1">
    <source>
        <dbReference type="EMBL" id="KAK7476641.1"/>
    </source>
</evidence>
<organism evidence="1 2">
    <name type="scientific">Batillaria attramentaria</name>
    <dbReference type="NCBI Taxonomy" id="370345"/>
    <lineage>
        <taxon>Eukaryota</taxon>
        <taxon>Metazoa</taxon>
        <taxon>Spiralia</taxon>
        <taxon>Lophotrochozoa</taxon>
        <taxon>Mollusca</taxon>
        <taxon>Gastropoda</taxon>
        <taxon>Caenogastropoda</taxon>
        <taxon>Sorbeoconcha</taxon>
        <taxon>Cerithioidea</taxon>
        <taxon>Batillariidae</taxon>
        <taxon>Batillaria</taxon>
    </lineage>
</organism>
<name>A0ABD0JPK2_9CAEN</name>
<dbReference type="EMBL" id="JACVVK020000370">
    <property type="protein sequence ID" value="KAK7476641.1"/>
    <property type="molecule type" value="Genomic_DNA"/>
</dbReference>
<reference evidence="1 2" key="1">
    <citation type="journal article" date="2023" name="Sci. Data">
        <title>Genome assembly of the Korean intertidal mud-creeper Batillaria attramentaria.</title>
        <authorList>
            <person name="Patra A.K."/>
            <person name="Ho P.T."/>
            <person name="Jun S."/>
            <person name="Lee S.J."/>
            <person name="Kim Y."/>
            <person name="Won Y.J."/>
        </authorList>
    </citation>
    <scope>NUCLEOTIDE SEQUENCE [LARGE SCALE GENOMIC DNA]</scope>
    <source>
        <strain evidence="1">Wonlab-2016</strain>
    </source>
</reference>
<gene>
    <name evidence="1" type="ORF">BaRGS_00032116</name>
</gene>
<accession>A0ABD0JPK2</accession>
<proteinExistence type="predicted"/>
<keyword evidence="2" id="KW-1185">Reference proteome</keyword>
<protein>
    <submittedName>
        <fullName evidence="1">Uncharacterized protein</fullName>
    </submittedName>
</protein>
<evidence type="ECO:0000313" key="2">
    <source>
        <dbReference type="Proteomes" id="UP001519460"/>
    </source>
</evidence>